<feature type="chain" id="PRO_5011495106" evidence="1">
    <location>
        <begin position="21"/>
        <end position="225"/>
    </location>
</feature>
<keyword evidence="1" id="KW-0732">Signal</keyword>
<sequence length="225" mass="25207">MKKLISLSALLLMICLSVGAQTKTVAVLGDSYSTFEGAIPEGNAIWYFKQNNPNLTDVNSVEQTWWTLLARQKGWKLGMNNSYSGSTICNTGYNKDDYSDRSFTKRMDNLGENPDVILIFGATNDSWAHSPIGEFKYENITKEDLWSFRPAMTYMLGWMKEHYAKSTIYFLLNDGLSADVTESSKTICEHYGVKCIELQGIAKKAGHPSVKGMQQIAEQVGQVIE</sequence>
<dbReference type="InterPro" id="IPR036514">
    <property type="entry name" value="SGNH_hydro_sf"/>
</dbReference>
<dbReference type="EMBL" id="FNCQ01000003">
    <property type="protein sequence ID" value="SDG34840.1"/>
    <property type="molecule type" value="Genomic_DNA"/>
</dbReference>
<dbReference type="STRING" id="645274.SAMN04487901_10315"/>
<dbReference type="RefSeq" id="WP_091814821.1">
    <property type="nucleotide sequence ID" value="NZ_FNCQ01000003.1"/>
</dbReference>
<dbReference type="Gene3D" id="3.40.50.1110">
    <property type="entry name" value="SGNH hydrolase"/>
    <property type="match status" value="1"/>
</dbReference>
<evidence type="ECO:0000256" key="1">
    <source>
        <dbReference type="SAM" id="SignalP"/>
    </source>
</evidence>
<organism evidence="2 3">
    <name type="scientific">Prevotella communis</name>
    <dbReference type="NCBI Taxonomy" id="2913614"/>
    <lineage>
        <taxon>Bacteria</taxon>
        <taxon>Pseudomonadati</taxon>
        <taxon>Bacteroidota</taxon>
        <taxon>Bacteroidia</taxon>
        <taxon>Bacteroidales</taxon>
        <taxon>Prevotellaceae</taxon>
        <taxon>Prevotella</taxon>
    </lineage>
</organism>
<dbReference type="Proteomes" id="UP000198779">
    <property type="component" value="Unassembled WGS sequence"/>
</dbReference>
<evidence type="ECO:0000313" key="3">
    <source>
        <dbReference type="Proteomes" id="UP000198779"/>
    </source>
</evidence>
<name>A0A1G7TK03_9BACT</name>
<dbReference type="AlphaFoldDB" id="A0A1G7TK03"/>
<dbReference type="SUPFAM" id="SSF52266">
    <property type="entry name" value="SGNH hydrolase"/>
    <property type="match status" value="1"/>
</dbReference>
<keyword evidence="3" id="KW-1185">Reference proteome</keyword>
<accession>A0A1G7TK03</accession>
<protein>
    <submittedName>
        <fullName evidence="2">GDSL-like Lipase/Acylhydrolase</fullName>
    </submittedName>
</protein>
<dbReference type="Pfam" id="PF16255">
    <property type="entry name" value="Lipase_GDSL_lke"/>
    <property type="match status" value="1"/>
</dbReference>
<dbReference type="GO" id="GO:0016788">
    <property type="term" value="F:hydrolase activity, acting on ester bonds"/>
    <property type="evidence" value="ECO:0007669"/>
    <property type="project" value="UniProtKB-ARBA"/>
</dbReference>
<dbReference type="InterPro" id="IPR032588">
    <property type="entry name" value="Lipase_GDSL_lke"/>
</dbReference>
<keyword evidence="2" id="KW-0378">Hydrolase</keyword>
<gene>
    <name evidence="2" type="ORF">SAMN04487901_10315</name>
</gene>
<proteinExistence type="predicted"/>
<reference evidence="3" key="1">
    <citation type="submission" date="2016-10" db="EMBL/GenBank/DDBJ databases">
        <authorList>
            <person name="Varghese N."/>
            <person name="Submissions S."/>
        </authorList>
    </citation>
    <scope>NUCLEOTIDE SEQUENCE [LARGE SCALE GENOMIC DNA]</scope>
    <source>
        <strain evidence="3">BP1-148</strain>
    </source>
</reference>
<feature type="signal peptide" evidence="1">
    <location>
        <begin position="1"/>
        <end position="20"/>
    </location>
</feature>
<evidence type="ECO:0000313" key="2">
    <source>
        <dbReference type="EMBL" id="SDG34840.1"/>
    </source>
</evidence>